<gene>
    <name evidence="7" type="ORF">SYYSPA8_27350</name>
</gene>
<evidence type="ECO:0000256" key="4">
    <source>
        <dbReference type="ARBA" id="ARBA00023125"/>
    </source>
</evidence>
<evidence type="ECO:0000313" key="8">
    <source>
        <dbReference type="Proteomes" id="UP001291653"/>
    </source>
</evidence>
<dbReference type="Pfam" id="PF08281">
    <property type="entry name" value="Sigma70_r4_2"/>
    <property type="match status" value="1"/>
</dbReference>
<sequence length="198" mass="22088">MSDGLPDDGPALPAKGRPVDQLPPLPLDFQAFYLINEGFFHAFAELHLGSRPAAEHVVHHAFLEILTGWDDLLQGSDVEQRTLAVLHRHVRRRLDQLDRDPAFVLNGPITRNLDSVRRDLELAEGSSGLYAALLELPPQQYTAIVLRYLLGYKTALVARYMGLSQVTVTYHIRRGKDRLAAQLGLPVQRPGGPEQEES</sequence>
<evidence type="ECO:0000259" key="6">
    <source>
        <dbReference type="Pfam" id="PF08281"/>
    </source>
</evidence>
<name>A0ABQ5P677_9ACTN</name>
<dbReference type="EMBL" id="BSBI01000013">
    <property type="protein sequence ID" value="GLF98089.1"/>
    <property type="molecule type" value="Genomic_DNA"/>
</dbReference>
<dbReference type="InterPro" id="IPR036388">
    <property type="entry name" value="WH-like_DNA-bd_sf"/>
</dbReference>
<keyword evidence="3" id="KW-0731">Sigma factor</keyword>
<keyword evidence="5" id="KW-0804">Transcription</keyword>
<accession>A0ABQ5P677</accession>
<dbReference type="RefSeq" id="WP_323450078.1">
    <property type="nucleotide sequence ID" value="NZ_BSBI01000013.1"/>
</dbReference>
<evidence type="ECO:0000256" key="5">
    <source>
        <dbReference type="ARBA" id="ARBA00023163"/>
    </source>
</evidence>
<dbReference type="InterPro" id="IPR039425">
    <property type="entry name" value="RNA_pol_sigma-70-like"/>
</dbReference>
<keyword evidence="8" id="KW-1185">Reference proteome</keyword>
<dbReference type="InterPro" id="IPR013249">
    <property type="entry name" value="RNA_pol_sigma70_r4_t2"/>
</dbReference>
<evidence type="ECO:0000256" key="3">
    <source>
        <dbReference type="ARBA" id="ARBA00023082"/>
    </source>
</evidence>
<dbReference type="PANTHER" id="PTHR43133:SF8">
    <property type="entry name" value="RNA POLYMERASE SIGMA FACTOR HI_1459-RELATED"/>
    <property type="match status" value="1"/>
</dbReference>
<dbReference type="SUPFAM" id="SSF88659">
    <property type="entry name" value="Sigma3 and sigma4 domains of RNA polymerase sigma factors"/>
    <property type="match status" value="1"/>
</dbReference>
<dbReference type="Proteomes" id="UP001291653">
    <property type="component" value="Unassembled WGS sequence"/>
</dbReference>
<reference evidence="7 8" key="1">
    <citation type="submission" date="2022-10" db="EMBL/GenBank/DDBJ databases">
        <title>Draft genome sequence of Streptomyces sp. YSPA8.</title>
        <authorList>
            <person name="Moriuchi R."/>
            <person name="Dohra H."/>
            <person name="Yamamura H."/>
            <person name="Kodani S."/>
        </authorList>
    </citation>
    <scope>NUCLEOTIDE SEQUENCE [LARGE SCALE GENOMIC DNA]</scope>
    <source>
        <strain evidence="7 8">YSPA8</strain>
    </source>
</reference>
<proteinExistence type="inferred from homology"/>
<comment type="similarity">
    <text evidence="1">Belongs to the sigma-70 factor family. ECF subfamily.</text>
</comment>
<evidence type="ECO:0000313" key="7">
    <source>
        <dbReference type="EMBL" id="GLF98089.1"/>
    </source>
</evidence>
<protein>
    <submittedName>
        <fullName evidence="7">Sigma-70 family RNA polymerase sigma factor</fullName>
    </submittedName>
</protein>
<dbReference type="InterPro" id="IPR013324">
    <property type="entry name" value="RNA_pol_sigma_r3/r4-like"/>
</dbReference>
<evidence type="ECO:0000256" key="2">
    <source>
        <dbReference type="ARBA" id="ARBA00023015"/>
    </source>
</evidence>
<dbReference type="PANTHER" id="PTHR43133">
    <property type="entry name" value="RNA POLYMERASE ECF-TYPE SIGMA FACTO"/>
    <property type="match status" value="1"/>
</dbReference>
<keyword evidence="4" id="KW-0238">DNA-binding</keyword>
<dbReference type="Gene3D" id="1.10.10.10">
    <property type="entry name" value="Winged helix-like DNA-binding domain superfamily/Winged helix DNA-binding domain"/>
    <property type="match status" value="1"/>
</dbReference>
<comment type="caution">
    <text evidence="7">The sequence shown here is derived from an EMBL/GenBank/DDBJ whole genome shotgun (WGS) entry which is preliminary data.</text>
</comment>
<evidence type="ECO:0000256" key="1">
    <source>
        <dbReference type="ARBA" id="ARBA00010641"/>
    </source>
</evidence>
<feature type="domain" description="RNA polymerase sigma factor 70 region 4 type 2" evidence="6">
    <location>
        <begin position="129"/>
        <end position="179"/>
    </location>
</feature>
<keyword evidence="2" id="KW-0805">Transcription regulation</keyword>
<organism evidence="7 8">
    <name type="scientific">Streptomyces yaizuensis</name>
    <dbReference type="NCBI Taxonomy" id="2989713"/>
    <lineage>
        <taxon>Bacteria</taxon>
        <taxon>Bacillati</taxon>
        <taxon>Actinomycetota</taxon>
        <taxon>Actinomycetes</taxon>
        <taxon>Kitasatosporales</taxon>
        <taxon>Streptomycetaceae</taxon>
        <taxon>Streptomyces</taxon>
    </lineage>
</organism>